<evidence type="ECO:0000313" key="2">
    <source>
        <dbReference type="Proteomes" id="UP001223586"/>
    </source>
</evidence>
<keyword evidence="2" id="KW-1185">Reference proteome</keyword>
<proteinExistence type="predicted"/>
<organism evidence="1 2">
    <name type="scientific">Bacillus chungangensis</name>
    <dbReference type="NCBI Taxonomy" id="587633"/>
    <lineage>
        <taxon>Bacteria</taxon>
        <taxon>Bacillati</taxon>
        <taxon>Bacillota</taxon>
        <taxon>Bacilli</taxon>
        <taxon>Bacillales</taxon>
        <taxon>Bacillaceae</taxon>
        <taxon>Bacillus</taxon>
    </lineage>
</organism>
<comment type="caution">
    <text evidence="1">The sequence shown here is derived from an EMBL/GenBank/DDBJ whole genome shotgun (WGS) entry which is preliminary data.</text>
</comment>
<evidence type="ECO:0000313" key="1">
    <source>
        <dbReference type="EMBL" id="MDQ0174433.1"/>
    </source>
</evidence>
<gene>
    <name evidence="1" type="ORF">J2S08_000264</name>
</gene>
<dbReference type="RefSeq" id="WP_307225886.1">
    <property type="nucleotide sequence ID" value="NZ_JAUSTT010000001.1"/>
</dbReference>
<accession>A0ABT9WMB0</accession>
<dbReference type="Proteomes" id="UP001223586">
    <property type="component" value="Unassembled WGS sequence"/>
</dbReference>
<protein>
    <submittedName>
        <fullName evidence="1">Uncharacterized protein</fullName>
    </submittedName>
</protein>
<reference evidence="1 2" key="1">
    <citation type="submission" date="2023-07" db="EMBL/GenBank/DDBJ databases">
        <title>Genomic Encyclopedia of Type Strains, Phase IV (KMG-IV): sequencing the most valuable type-strain genomes for metagenomic binning, comparative biology and taxonomic classification.</title>
        <authorList>
            <person name="Goeker M."/>
        </authorList>
    </citation>
    <scope>NUCLEOTIDE SEQUENCE [LARGE SCALE GENOMIC DNA]</scope>
    <source>
        <strain evidence="1 2">DSM 23837</strain>
    </source>
</reference>
<name>A0ABT9WMB0_9BACI</name>
<dbReference type="EMBL" id="JAUSTT010000001">
    <property type="protein sequence ID" value="MDQ0174433.1"/>
    <property type="molecule type" value="Genomic_DNA"/>
</dbReference>
<sequence>MKITQEQINELFFEGEIEVNGAKYKTVEEGDFEQGVKYQTAHLIFTDGKKHYLSYVTRSGSPFTDWEYEDWNDAAVYEVEQREVVVKEWAVVKSKGDGEE</sequence>